<evidence type="ECO:0000313" key="8">
    <source>
        <dbReference type="EMBL" id="MFH4979545.1"/>
    </source>
</evidence>
<sequence length="624" mass="70545">MGGASGAKGHHRLVWAPNPKEGFVLGYLDDLGASKMTVKPVDGGGPIIVNYDEVCPAETNREHDVDDNCALMYLNEGTLLNNCRLRYNRQQIYTYVANILISINPYEQIPGLYTRSTIEKYKGKSLGTLPPHIFAIADNAYRDMKRSQLSQSIIVSGESGAGKTESQKYILKYLCESWGESAGLIEQRILETNPILEAFGNAKTLRNNNSSRFGKFVEVHFDSKLTVAGGHVSHYLLEKSRLCRQQSGERSFHVFYQLIAGASPSMINDLKLMPTDSFNYLRNGCSEFFADSTSKALISKKWSNSKFSGLQDDIVDDHNDFIRLQKSLFDIGFEKKEVDSIFQIIAAILHLGNIYFVENDEDCKQGNSHTGGCVVHPSSMQSMQVAATLLGLENDELQRGLVSRIMQPKFGSEVTTIIRVPLKPQEASAARDALAKAIYSRLFDAIVAQINKCIPFGDSVNCIGVLDIAGFEFFERNTFEQLCINYCNEKLQRFFNDRILRHEQNLYEKEKLNVKKIEYNDNTTCIELFENSPYGIWAILDEEARLPKPSAENFTRTLLQHLSSNKCFDKPRKSKVREHREMRDDEGFLVRHYAGAVCYETAEFLEKNNDALHVSLEVVMEKSR</sequence>
<dbReference type="InterPro" id="IPR027417">
    <property type="entry name" value="P-loop_NTPase"/>
</dbReference>
<dbReference type="GO" id="GO:0016459">
    <property type="term" value="C:myosin complex"/>
    <property type="evidence" value="ECO:0007669"/>
    <property type="project" value="UniProtKB-KW"/>
</dbReference>
<dbReference type="PANTHER" id="PTHR13140:SF745">
    <property type="entry name" value="UNCONVENTIONAL MYOSIN-VI"/>
    <property type="match status" value="1"/>
</dbReference>
<dbReference type="PROSITE" id="PS51456">
    <property type="entry name" value="MYOSIN_MOTOR"/>
    <property type="match status" value="1"/>
</dbReference>
<evidence type="ECO:0000256" key="5">
    <source>
        <dbReference type="ARBA" id="ARBA00023203"/>
    </source>
</evidence>
<dbReference type="AlphaFoldDB" id="A0ABD6ETG7"/>
<dbReference type="SUPFAM" id="SSF52540">
    <property type="entry name" value="P-loop containing nucleoside triphosphate hydrolases"/>
    <property type="match status" value="1"/>
</dbReference>
<keyword evidence="3 6" id="KW-0518">Myosin</keyword>
<comment type="similarity">
    <text evidence="6">Belongs to the TRAFAC class myosin-kinesin ATPase superfamily. Myosin family.</text>
</comment>
<dbReference type="Gene3D" id="1.20.120.720">
    <property type="entry name" value="Myosin VI head, motor domain, U50 subdomain"/>
    <property type="match status" value="1"/>
</dbReference>
<evidence type="ECO:0000313" key="9">
    <source>
        <dbReference type="Proteomes" id="UP001608902"/>
    </source>
</evidence>
<evidence type="ECO:0000256" key="2">
    <source>
        <dbReference type="ARBA" id="ARBA00022840"/>
    </source>
</evidence>
<dbReference type="Proteomes" id="UP001608902">
    <property type="component" value="Unassembled WGS sequence"/>
</dbReference>
<feature type="binding site" evidence="6">
    <location>
        <begin position="157"/>
        <end position="164"/>
    </location>
    <ligand>
        <name>ATP</name>
        <dbReference type="ChEBI" id="CHEBI:30616"/>
    </ligand>
</feature>
<dbReference type="PANTHER" id="PTHR13140">
    <property type="entry name" value="MYOSIN"/>
    <property type="match status" value="1"/>
</dbReference>
<proteinExistence type="inferred from homology"/>
<evidence type="ECO:0000256" key="6">
    <source>
        <dbReference type="PROSITE-ProRule" id="PRU00782"/>
    </source>
</evidence>
<dbReference type="InterPro" id="IPR001609">
    <property type="entry name" value="Myosin_head_motor_dom-like"/>
</dbReference>
<gene>
    <name evidence="8" type="ORF">AB6A40_006254</name>
</gene>
<dbReference type="SMART" id="SM00242">
    <property type="entry name" value="MYSc"/>
    <property type="match status" value="1"/>
</dbReference>
<dbReference type="GO" id="GO:0003774">
    <property type="term" value="F:cytoskeletal motor activity"/>
    <property type="evidence" value="ECO:0007669"/>
    <property type="project" value="UniProtKB-UniRule"/>
</dbReference>
<evidence type="ECO:0000256" key="4">
    <source>
        <dbReference type="ARBA" id="ARBA00023175"/>
    </source>
</evidence>
<reference evidence="8 9" key="1">
    <citation type="submission" date="2024-08" db="EMBL/GenBank/DDBJ databases">
        <title>Gnathostoma spinigerum genome.</title>
        <authorList>
            <person name="Gonzalez-Bertolin B."/>
            <person name="Monzon S."/>
            <person name="Zaballos A."/>
            <person name="Jimenez P."/>
            <person name="Dekumyoy P."/>
            <person name="Varona S."/>
            <person name="Cuesta I."/>
            <person name="Sumanam S."/>
            <person name="Adisakwattana P."/>
            <person name="Gasser R.B."/>
            <person name="Hernandez-Gonzalez A."/>
            <person name="Young N.D."/>
            <person name="Perteguer M.J."/>
        </authorList>
    </citation>
    <scope>NUCLEOTIDE SEQUENCE [LARGE SCALE GENOMIC DNA]</scope>
    <source>
        <strain evidence="8">AL3</strain>
        <tissue evidence="8">Liver</tissue>
    </source>
</reference>
<organism evidence="8 9">
    <name type="scientific">Gnathostoma spinigerum</name>
    <dbReference type="NCBI Taxonomy" id="75299"/>
    <lineage>
        <taxon>Eukaryota</taxon>
        <taxon>Metazoa</taxon>
        <taxon>Ecdysozoa</taxon>
        <taxon>Nematoda</taxon>
        <taxon>Chromadorea</taxon>
        <taxon>Rhabditida</taxon>
        <taxon>Spirurina</taxon>
        <taxon>Gnathostomatomorpha</taxon>
        <taxon>Gnathostomatoidea</taxon>
        <taxon>Gnathostomatidae</taxon>
        <taxon>Gnathostoma</taxon>
    </lineage>
</organism>
<evidence type="ECO:0000256" key="1">
    <source>
        <dbReference type="ARBA" id="ARBA00022741"/>
    </source>
</evidence>
<keyword evidence="1 6" id="KW-0547">Nucleotide-binding</keyword>
<keyword evidence="2 6" id="KW-0067">ATP-binding</keyword>
<dbReference type="GO" id="GO:0005524">
    <property type="term" value="F:ATP binding"/>
    <property type="evidence" value="ECO:0007669"/>
    <property type="project" value="UniProtKB-UniRule"/>
</dbReference>
<dbReference type="Pfam" id="PF00063">
    <property type="entry name" value="Myosin_head"/>
    <property type="match status" value="1"/>
</dbReference>
<dbReference type="GO" id="GO:0003779">
    <property type="term" value="F:actin binding"/>
    <property type="evidence" value="ECO:0007669"/>
    <property type="project" value="UniProtKB-KW"/>
</dbReference>
<feature type="domain" description="Myosin motor" evidence="7">
    <location>
        <begin position="63"/>
        <end position="624"/>
    </location>
</feature>
<dbReference type="PRINTS" id="PR00193">
    <property type="entry name" value="MYOSINHEAVY"/>
</dbReference>
<dbReference type="Gene3D" id="1.20.58.530">
    <property type="match status" value="1"/>
</dbReference>
<protein>
    <recommendedName>
        <fullName evidence="7">Myosin motor domain-containing protein</fullName>
    </recommendedName>
</protein>
<evidence type="ECO:0000256" key="3">
    <source>
        <dbReference type="ARBA" id="ARBA00023123"/>
    </source>
</evidence>
<name>A0ABD6ETG7_9BILA</name>
<keyword evidence="4 6" id="KW-0505">Motor protein</keyword>
<comment type="caution">
    <text evidence="8">The sequence shown here is derived from an EMBL/GenBank/DDBJ whole genome shotgun (WGS) entry which is preliminary data.</text>
</comment>
<dbReference type="Gene3D" id="3.40.850.10">
    <property type="entry name" value="Kinesin motor domain"/>
    <property type="match status" value="1"/>
</dbReference>
<comment type="caution">
    <text evidence="6">Lacks conserved residue(s) required for the propagation of feature annotation.</text>
</comment>
<dbReference type="InterPro" id="IPR036961">
    <property type="entry name" value="Kinesin_motor_dom_sf"/>
</dbReference>
<keyword evidence="5 6" id="KW-0009">Actin-binding</keyword>
<dbReference type="EMBL" id="JBGFUD010004325">
    <property type="protein sequence ID" value="MFH4979545.1"/>
    <property type="molecule type" value="Genomic_DNA"/>
</dbReference>
<dbReference type="InterPro" id="IPR008989">
    <property type="entry name" value="Myosin_S1_N"/>
</dbReference>
<evidence type="ECO:0000259" key="7">
    <source>
        <dbReference type="PROSITE" id="PS51456"/>
    </source>
</evidence>
<accession>A0ABD6ETG7</accession>
<dbReference type="Gene3D" id="2.30.30.360">
    <property type="entry name" value="Myosin S1 fragment, N-terminal"/>
    <property type="match status" value="1"/>
</dbReference>
<keyword evidence="9" id="KW-1185">Reference proteome</keyword>